<gene>
    <name evidence="2" type="ORF">P800_01243</name>
</gene>
<evidence type="ECO:0000256" key="1">
    <source>
        <dbReference type="SAM" id="MobiDB-lite"/>
    </source>
</evidence>
<feature type="region of interest" description="Disordered" evidence="1">
    <location>
        <begin position="46"/>
        <end position="70"/>
    </location>
</feature>
<accession>A0ABP2ZK69</accession>
<dbReference type="RefSeq" id="WP_004645344.1">
    <property type="nucleotide sequence ID" value="NZ_KI530561.1"/>
</dbReference>
<proteinExistence type="predicted"/>
<comment type="caution">
    <text evidence="2">The sequence shown here is derived from an EMBL/GenBank/DDBJ whole genome shotgun (WGS) entry which is preliminary data.</text>
</comment>
<evidence type="ECO:0000313" key="3">
    <source>
        <dbReference type="Proteomes" id="UP000018465"/>
    </source>
</evidence>
<sequence length="150" mass="16880">MNINKSEFLEHVKAESVARKSTAVPVEKEKLRKTLTRDVKKFLKSGGQVQKLPGTEFKPRPQRSTVETPSSYASSLQVNRLIKWCNSSATLKPRRTYLAELTGIPLYRIRGSITTSKRGARLTKDEHQKIIAVMAQVEELEIQSKQGEAA</sequence>
<evidence type="ECO:0000313" key="2">
    <source>
        <dbReference type="EMBL" id="ESJ96419.1"/>
    </source>
</evidence>
<organism evidence="2 3">
    <name type="scientific">Acinetobacter lwoffii NCTC 5866 = CIP 64.10 = NIPH 512</name>
    <dbReference type="NCBI Taxonomy" id="981327"/>
    <lineage>
        <taxon>Bacteria</taxon>
        <taxon>Pseudomonadati</taxon>
        <taxon>Pseudomonadota</taxon>
        <taxon>Gammaproteobacteria</taxon>
        <taxon>Moraxellales</taxon>
        <taxon>Moraxellaceae</taxon>
        <taxon>Acinetobacter</taxon>
    </lineage>
</organism>
<name>A0ABP2ZK69_ACILW</name>
<reference evidence="2 3" key="1">
    <citation type="submission" date="2013-10" db="EMBL/GenBank/DDBJ databases">
        <title>The Genome Sequence of Acinetobacter lwoffii NIPH 512.</title>
        <authorList>
            <consortium name="The Broad Institute Genomics Platform"/>
            <consortium name="The Broad Institute Genome Sequencing Center for Infectious Disease"/>
            <person name="Cerqueira G."/>
            <person name="Feldgarden M."/>
            <person name="Courvalin P."/>
            <person name="Grillot-Courvalin C."/>
            <person name="Clermont D."/>
            <person name="Rocha E."/>
            <person name="Yoon E.-J."/>
            <person name="Nemec A."/>
            <person name="Young S.K."/>
            <person name="Zeng Q."/>
            <person name="Gargeya S."/>
            <person name="Fitzgerald M."/>
            <person name="Abouelleil A."/>
            <person name="Alvarado L."/>
            <person name="Berlin A.M."/>
            <person name="Chapman S.B."/>
            <person name="Gainer-Dewar J."/>
            <person name="Goldberg J."/>
            <person name="Gnerre S."/>
            <person name="Griggs A."/>
            <person name="Gujja S."/>
            <person name="Hansen M."/>
            <person name="Howarth C."/>
            <person name="Imamovic A."/>
            <person name="Ireland A."/>
            <person name="Larimer J."/>
            <person name="McCowan C."/>
            <person name="Murphy C."/>
            <person name="Pearson M."/>
            <person name="Poon T.W."/>
            <person name="Priest M."/>
            <person name="Roberts A."/>
            <person name="Saif S."/>
            <person name="Shea T."/>
            <person name="Sykes S."/>
            <person name="Wortman J."/>
            <person name="Nusbaum C."/>
            <person name="Birren B."/>
        </authorList>
    </citation>
    <scope>NUCLEOTIDE SEQUENCE [LARGE SCALE GENOMIC DNA]</scope>
    <source>
        <strain evidence="2 3">NIPH 512</strain>
    </source>
</reference>
<evidence type="ECO:0008006" key="4">
    <source>
        <dbReference type="Google" id="ProtNLM"/>
    </source>
</evidence>
<keyword evidence="3" id="KW-1185">Reference proteome</keyword>
<dbReference type="Proteomes" id="UP000018465">
    <property type="component" value="Unassembled WGS sequence"/>
</dbReference>
<protein>
    <recommendedName>
        <fullName evidence="4">ProQ/FinO domain-containing protein</fullName>
    </recommendedName>
</protein>
<dbReference type="EMBL" id="AYHO01000002">
    <property type="protein sequence ID" value="ESJ96419.1"/>
    <property type="molecule type" value="Genomic_DNA"/>
</dbReference>